<dbReference type="GeneID" id="14917115"/>
<dbReference type="InterPro" id="IPR056580">
    <property type="entry name" value="Ufl1_dom"/>
</dbReference>
<dbReference type="GO" id="GO:1990592">
    <property type="term" value="P:protein K69-linked ufmylation"/>
    <property type="evidence" value="ECO:0007669"/>
    <property type="project" value="TreeGrafter"/>
</dbReference>
<dbReference type="Pfam" id="PF09743">
    <property type="entry name" value="E3_UFM1_ligase"/>
    <property type="match status" value="1"/>
</dbReference>
<reference evidence="8 9" key="1">
    <citation type="journal article" date="2013" name="Genome Biol.">
        <title>Genome of Acanthamoeba castellanii highlights extensive lateral gene transfer and early evolution of tyrosine kinase signaling.</title>
        <authorList>
            <person name="Clarke M."/>
            <person name="Lohan A.J."/>
            <person name="Liu B."/>
            <person name="Lagkouvardos I."/>
            <person name="Roy S."/>
            <person name="Zafar N."/>
            <person name="Bertelli C."/>
            <person name="Schilde C."/>
            <person name="Kianianmomeni A."/>
            <person name="Burglin T.R."/>
            <person name="Frech C."/>
            <person name="Turcotte B."/>
            <person name="Kopec K.O."/>
            <person name="Synnott J.M."/>
            <person name="Choo C."/>
            <person name="Paponov I."/>
            <person name="Finkler A."/>
            <person name="Soon Heng Tan C."/>
            <person name="Hutchins A.P."/>
            <person name="Weinmeier T."/>
            <person name="Rattei T."/>
            <person name="Chu J.S."/>
            <person name="Gimenez G."/>
            <person name="Irimia M."/>
            <person name="Rigden D.J."/>
            <person name="Fitzpatrick D.A."/>
            <person name="Lorenzo-Morales J."/>
            <person name="Bateman A."/>
            <person name="Chiu C.H."/>
            <person name="Tang P."/>
            <person name="Hegemann P."/>
            <person name="Fromm H."/>
            <person name="Raoult D."/>
            <person name="Greub G."/>
            <person name="Miranda-Saavedra D."/>
            <person name="Chen N."/>
            <person name="Nash P."/>
            <person name="Ginger M.L."/>
            <person name="Horn M."/>
            <person name="Schaap P."/>
            <person name="Caler L."/>
            <person name="Loftus B."/>
        </authorList>
    </citation>
    <scope>NUCLEOTIDE SEQUENCE [LARGE SCALE GENOMIC DNA]</scope>
    <source>
        <strain evidence="8 9">Neff</strain>
    </source>
</reference>
<evidence type="ECO:0000313" key="9">
    <source>
        <dbReference type="Proteomes" id="UP000011083"/>
    </source>
</evidence>
<organism evidence="8 9">
    <name type="scientific">Acanthamoeba castellanii (strain ATCC 30010 / Neff)</name>
    <dbReference type="NCBI Taxonomy" id="1257118"/>
    <lineage>
        <taxon>Eukaryota</taxon>
        <taxon>Amoebozoa</taxon>
        <taxon>Discosea</taxon>
        <taxon>Longamoebia</taxon>
        <taxon>Centramoebida</taxon>
        <taxon>Acanthamoebidae</taxon>
        <taxon>Acanthamoeba</taxon>
    </lineage>
</organism>
<dbReference type="GO" id="GO:0034976">
    <property type="term" value="P:response to endoplasmic reticulum stress"/>
    <property type="evidence" value="ECO:0007669"/>
    <property type="project" value="TreeGrafter"/>
</dbReference>
<evidence type="ECO:0000256" key="1">
    <source>
        <dbReference type="ARBA" id="ARBA00010789"/>
    </source>
</evidence>
<comment type="similarity">
    <text evidence="1">Belongs to the UFL1 family.</text>
</comment>
<dbReference type="GO" id="GO:0005789">
    <property type="term" value="C:endoplasmic reticulum membrane"/>
    <property type="evidence" value="ECO:0007669"/>
    <property type="project" value="TreeGrafter"/>
</dbReference>
<feature type="domain" description="E3 UFM1-protein ligase-like C-terminal" evidence="7">
    <location>
        <begin position="475"/>
        <end position="547"/>
    </location>
</feature>
<name>L8GTA3_ACACF</name>
<feature type="domain" description="E3 UFM1-protein ligase 1-like" evidence="6">
    <location>
        <begin position="349"/>
        <end position="468"/>
    </location>
</feature>
<keyword evidence="3" id="KW-0833">Ubl conjugation pathway</keyword>
<evidence type="ECO:0000259" key="7">
    <source>
        <dbReference type="Pfam" id="PF25041"/>
    </source>
</evidence>
<protein>
    <submittedName>
        <fullName evidence="8">Uncharacterized protein</fullName>
    </submittedName>
</protein>
<feature type="domain" description="E3 UFM1-protein ligase 1-like N-terminal" evidence="5">
    <location>
        <begin position="1"/>
        <end position="90"/>
    </location>
</feature>
<dbReference type="KEGG" id="acan:ACA1_359590"/>
<evidence type="ECO:0000259" key="6">
    <source>
        <dbReference type="Pfam" id="PF23659"/>
    </source>
</evidence>
<dbReference type="GO" id="GO:0061666">
    <property type="term" value="F:UFM1 ligase activity"/>
    <property type="evidence" value="ECO:0007669"/>
    <property type="project" value="InterPro"/>
</dbReference>
<dbReference type="Proteomes" id="UP000011083">
    <property type="component" value="Unassembled WGS sequence"/>
</dbReference>
<sequence>MRAAFSAITRPTPISQIVSTYSFNERLFYASLDEIKNEPRFAGVIDRGTYVPHIYSYTRKKWIESFLSQNGFIEYNKLSKINIPEPRKYLLVNFPEGLPLETCFVASSVIQQVDASVSDALANNAWLDPLVEFQLSAKDAMVLLKSCPSFIAASQEKKESPVILDDHYLVSRGLLERCVASLKDKVTTETPKKAPLIIQALGKHIPASKPAAADEEGGKGGKGGKAAASGGGGKGGRGGNQKGKRRGKGRDDDEDEEEEEEKVVERPSARGRNAAAAAASAKSRAAGGVQQEVLTEAEVRACLKQWYEEAEADFLDVIYQQIRPIVRELNKAAVESIQQNASSGKKKDHKALEQQFSVLYQNIQLFLRSAEEVTDSAVSEALRRHLLATLCTEATNLLVYMMALHHGVSMEAEKITTANERKEVIAQLPLTAATPLAALGDSLRGSGVEEFLKQLESLSEEAQLHLKPLDKKKQRLLTHTHKLDFLEQLKEVTEPPLAFHLAAVVLYAQVFNLALHIPGRSVPALLAQMADHLPADLVEELTQLSELLKKGEPIEAERVEGLKAKVVEFASVKKEREK</sequence>
<dbReference type="InterPro" id="IPR056579">
    <property type="entry name" value="Ufl1_N"/>
</dbReference>
<dbReference type="Pfam" id="PF23659">
    <property type="entry name" value="UFL1"/>
    <property type="match status" value="1"/>
</dbReference>
<dbReference type="InterPro" id="IPR018611">
    <property type="entry name" value="Ufl1"/>
</dbReference>
<dbReference type="PANTHER" id="PTHR31057:SF0">
    <property type="entry name" value="E3 UFM1-PROTEIN LIGASE 1"/>
    <property type="match status" value="1"/>
</dbReference>
<dbReference type="InterPro" id="IPR056761">
    <property type="entry name" value="Ufl1-like_C"/>
</dbReference>
<evidence type="ECO:0000256" key="4">
    <source>
        <dbReference type="SAM" id="MobiDB-lite"/>
    </source>
</evidence>
<feature type="compositionally biased region" description="Acidic residues" evidence="4">
    <location>
        <begin position="252"/>
        <end position="262"/>
    </location>
</feature>
<keyword evidence="2" id="KW-0808">Transferase</keyword>
<dbReference type="PANTHER" id="PTHR31057">
    <property type="entry name" value="E3 UFM1-PROTEIN LIGASE 1"/>
    <property type="match status" value="1"/>
</dbReference>
<dbReference type="GO" id="GO:0032434">
    <property type="term" value="P:regulation of proteasomal ubiquitin-dependent protein catabolic process"/>
    <property type="evidence" value="ECO:0007669"/>
    <property type="project" value="TreeGrafter"/>
</dbReference>
<dbReference type="OrthoDB" id="10258297at2759"/>
<evidence type="ECO:0000259" key="5">
    <source>
        <dbReference type="Pfam" id="PF09743"/>
    </source>
</evidence>
<feature type="region of interest" description="Disordered" evidence="4">
    <location>
        <begin position="208"/>
        <end position="290"/>
    </location>
</feature>
<feature type="compositionally biased region" description="Low complexity" evidence="4">
    <location>
        <begin position="270"/>
        <end position="288"/>
    </location>
</feature>
<evidence type="ECO:0000313" key="8">
    <source>
        <dbReference type="EMBL" id="ELR16424.1"/>
    </source>
</evidence>
<dbReference type="AlphaFoldDB" id="L8GTA3"/>
<keyword evidence="9" id="KW-1185">Reference proteome</keyword>
<feature type="compositionally biased region" description="Gly residues" evidence="4">
    <location>
        <begin position="220"/>
        <end position="241"/>
    </location>
</feature>
<dbReference type="Pfam" id="PF25041">
    <property type="entry name" value="UFL1_C"/>
    <property type="match status" value="1"/>
</dbReference>
<evidence type="ECO:0000256" key="2">
    <source>
        <dbReference type="ARBA" id="ARBA00022679"/>
    </source>
</evidence>
<dbReference type="RefSeq" id="XP_004338437.1">
    <property type="nucleotide sequence ID" value="XM_004338389.1"/>
</dbReference>
<dbReference type="STRING" id="1257118.L8GTA3"/>
<dbReference type="VEuPathDB" id="AmoebaDB:ACA1_359590"/>
<dbReference type="EMBL" id="KB007996">
    <property type="protein sequence ID" value="ELR16424.1"/>
    <property type="molecule type" value="Genomic_DNA"/>
</dbReference>
<gene>
    <name evidence="8" type="ORF">ACA1_359590</name>
</gene>
<dbReference type="OMA" id="CILHASG"/>
<evidence type="ECO:0000256" key="3">
    <source>
        <dbReference type="ARBA" id="ARBA00022786"/>
    </source>
</evidence>
<accession>L8GTA3</accession>
<proteinExistence type="inferred from homology"/>